<feature type="site" description="Involved in the stabilization of negative charge on the oxyanion by the formation of the oxyanion hole" evidence="13">
    <location>
        <position position="126"/>
    </location>
</feature>
<evidence type="ECO:0000256" key="2">
    <source>
        <dbReference type="ARBA" id="ARBA00006774"/>
    </source>
</evidence>
<evidence type="ECO:0000256" key="11">
    <source>
        <dbReference type="ARBA" id="ARBA00049439"/>
    </source>
</evidence>
<dbReference type="UniPathway" id="UPA00068">
    <property type="reaction ID" value="UER00106"/>
</dbReference>
<evidence type="ECO:0000256" key="12">
    <source>
        <dbReference type="ARBA" id="ARBA00054976"/>
    </source>
</evidence>
<dbReference type="FunFam" id="3.10.20.340:FF:000001">
    <property type="entry name" value="Arginine biosynthesis bifunctional protein ArgJ, chloroplastic"/>
    <property type="match status" value="1"/>
</dbReference>
<dbReference type="CDD" id="cd02152">
    <property type="entry name" value="OAT"/>
    <property type="match status" value="1"/>
</dbReference>
<feature type="site" description="Involved in the stabilization of negative charge on the oxyanion by the formation of the oxyanion hole" evidence="13">
    <location>
        <position position="125"/>
    </location>
</feature>
<comment type="subcellular location">
    <subcellularLocation>
        <location evidence="1 13">Cytoplasm</location>
    </subcellularLocation>
</comment>
<proteinExistence type="inferred from homology"/>
<dbReference type="PANTHER" id="PTHR23100">
    <property type="entry name" value="ARGININE BIOSYNTHESIS BIFUNCTIONAL PROTEIN ARGJ"/>
    <property type="match status" value="1"/>
</dbReference>
<feature type="binding site" evidence="13">
    <location>
        <position position="416"/>
    </location>
    <ligand>
        <name>substrate</name>
    </ligand>
</feature>
<dbReference type="GO" id="GO:0004358">
    <property type="term" value="F:L-glutamate N-acetyltransferase activity, acting on acetyl-L-ornithine as donor"/>
    <property type="evidence" value="ECO:0007669"/>
    <property type="project" value="UniProtKB-UniRule"/>
</dbReference>
<keyword evidence="13" id="KW-0963">Cytoplasm</keyword>
<dbReference type="GO" id="GO:0006592">
    <property type="term" value="P:ornithine biosynthetic process"/>
    <property type="evidence" value="ECO:0007669"/>
    <property type="project" value="TreeGrafter"/>
</dbReference>
<dbReference type="InterPro" id="IPR016117">
    <property type="entry name" value="ArgJ-like_dom_sf"/>
</dbReference>
<dbReference type="EC" id="2.3.1.35" evidence="13"/>
<name>A0A0G3W675_9CLOT</name>
<comment type="pathway">
    <text evidence="13">Amino-acid biosynthesis; L-arginine biosynthesis; N(2)-acetyl-L-ornithine from L-glutamate: step 1/4.</text>
</comment>
<dbReference type="SUPFAM" id="SSF56266">
    <property type="entry name" value="DmpA/ArgJ-like"/>
    <property type="match status" value="1"/>
</dbReference>
<feature type="binding site" evidence="13">
    <location>
        <position position="188"/>
    </location>
    <ligand>
        <name>substrate</name>
    </ligand>
</feature>
<dbReference type="NCBIfam" id="TIGR00120">
    <property type="entry name" value="ArgJ"/>
    <property type="match status" value="1"/>
</dbReference>
<keyword evidence="4 13" id="KW-0055">Arginine biosynthesis</keyword>
<evidence type="ECO:0000256" key="3">
    <source>
        <dbReference type="ARBA" id="ARBA00011475"/>
    </source>
</evidence>
<dbReference type="NCBIfam" id="NF003802">
    <property type="entry name" value="PRK05388.1"/>
    <property type="match status" value="1"/>
</dbReference>
<comment type="similarity">
    <text evidence="2 13">Belongs to the ArgJ family.</text>
</comment>
<feature type="active site" description="Nucleophile" evidence="13">
    <location>
        <position position="199"/>
    </location>
</feature>
<evidence type="ECO:0000256" key="7">
    <source>
        <dbReference type="ARBA" id="ARBA00022813"/>
    </source>
</evidence>
<protein>
    <recommendedName>
        <fullName evidence="13">Arginine biosynthesis bifunctional protein ArgJ</fullName>
    </recommendedName>
    <domain>
        <recommendedName>
            <fullName evidence="13">Glutamate N-acetyltransferase</fullName>
            <ecNumber evidence="13">2.3.1.35</ecNumber>
        </recommendedName>
        <alternativeName>
            <fullName evidence="13">Ornithine acetyltransferase</fullName>
            <shortName evidence="13">OATase</shortName>
        </alternativeName>
        <alternativeName>
            <fullName evidence="13">Ornithine transacetylase</fullName>
        </alternativeName>
    </domain>
    <domain>
        <recommendedName>
            <fullName evidence="13">Amino-acid acetyltransferase</fullName>
            <ecNumber evidence="13">2.3.1.1</ecNumber>
        </recommendedName>
        <alternativeName>
            <fullName evidence="13">N-acetylglutamate synthase</fullName>
            <shortName evidence="13">AGSase</shortName>
        </alternativeName>
    </domain>
    <component>
        <recommendedName>
            <fullName evidence="13">Arginine biosynthesis bifunctional protein ArgJ alpha chain</fullName>
        </recommendedName>
    </component>
    <component>
        <recommendedName>
            <fullName evidence="13">Arginine biosynthesis bifunctional protein ArgJ beta chain</fullName>
        </recommendedName>
    </component>
</protein>
<keyword evidence="9 13" id="KW-0012">Acyltransferase</keyword>
<evidence type="ECO:0000256" key="9">
    <source>
        <dbReference type="ARBA" id="ARBA00023315"/>
    </source>
</evidence>
<dbReference type="GO" id="GO:0004042">
    <property type="term" value="F:L-glutamate N-acetyltransferase activity"/>
    <property type="evidence" value="ECO:0007669"/>
    <property type="project" value="UniProtKB-UniRule"/>
</dbReference>
<evidence type="ECO:0000256" key="10">
    <source>
        <dbReference type="ARBA" id="ARBA00048372"/>
    </source>
</evidence>
<keyword evidence="15" id="KW-1185">Reference proteome</keyword>
<reference evidence="14 15" key="1">
    <citation type="submission" date="2014-10" db="EMBL/GenBank/DDBJ databases">
        <title>Genome sequence of Clostridium aceticum DSM 1496.</title>
        <authorList>
            <person name="Poehlein A."/>
            <person name="Schiel-Bengelsdorf B."/>
            <person name="Gottschalk G."/>
            <person name="Duerre P."/>
            <person name="Daniel R."/>
        </authorList>
    </citation>
    <scope>NUCLEOTIDE SEQUENCE [LARGE SCALE GENOMIC DNA]</scope>
    <source>
        <strain evidence="14 15">DSM 1496</strain>
    </source>
</reference>
<dbReference type="PATRIC" id="fig|84022.6.peg.670"/>
<comment type="catalytic activity">
    <reaction evidence="11 13">
        <text>N(2)-acetyl-L-ornithine + L-glutamate = N-acetyl-L-glutamate + L-ornithine</text>
        <dbReference type="Rhea" id="RHEA:15349"/>
        <dbReference type="ChEBI" id="CHEBI:29985"/>
        <dbReference type="ChEBI" id="CHEBI:44337"/>
        <dbReference type="ChEBI" id="CHEBI:46911"/>
        <dbReference type="ChEBI" id="CHEBI:57805"/>
        <dbReference type="EC" id="2.3.1.35"/>
    </reaction>
</comment>
<dbReference type="Gene3D" id="3.30.2330.10">
    <property type="entry name" value="arginine biosynthesis bifunctional protein suprefamily"/>
    <property type="match status" value="1"/>
</dbReference>
<sequence>MAIREMEEMTVKNFEVFNGDITSPKGFQASGVHIGIKKKKKDMTLIASDVLAEAAGVFTTNKVCAAPVLVSKENIKAGKIQAVIVNSGNANACTGEEGYENALKMTKVTAEALHIDPSHVIVASTGIIGVPLPMDTILPGIKKAAKALSPDGGEAAAEAILTTDTIDKKIAVEVEIDGKKVTIGGIAKGSGMIHPNMATMLSFITTDAKVEGEFLQELLKTTSDKTYNMITVDGDTSTNDMVCVMANGMAKNTALNQEHPEAQKFIEAFYYVNEYLAKKIVQDGEGATKFIEVEVINSRSFKEAQTVAKSILSSNLVKTAFFGEDGNWGRILCSIGYSGAEFEVNEIEVFLGNKDKMIKIVENGQGTGFSEEVMEKLLKSKKLKIMVDLKTGTESAKGWGCDLSYDYVKINGAYRT</sequence>
<dbReference type="InterPro" id="IPR042195">
    <property type="entry name" value="ArgJ_beta_C"/>
</dbReference>
<dbReference type="GO" id="GO:0006526">
    <property type="term" value="P:L-arginine biosynthetic process"/>
    <property type="evidence" value="ECO:0007669"/>
    <property type="project" value="UniProtKB-UniRule"/>
</dbReference>
<dbReference type="FunFam" id="3.30.2330.10:FF:000001">
    <property type="entry name" value="Arginine biosynthesis bifunctional protein ArgJ, mitochondrial"/>
    <property type="match status" value="1"/>
</dbReference>
<dbReference type="Proteomes" id="UP000035704">
    <property type="component" value="Chromosome"/>
</dbReference>
<feature type="chain" id="PRO_5023336064" description="Arginine biosynthesis bifunctional protein ArgJ alpha chain" evidence="13">
    <location>
        <begin position="1"/>
        <end position="198"/>
    </location>
</feature>
<accession>A0A0G3W675</accession>
<comment type="subunit">
    <text evidence="3 13">Heterotetramer of two alpha and two beta chains.</text>
</comment>
<feature type="binding site" evidence="13">
    <location>
        <position position="285"/>
    </location>
    <ligand>
        <name>substrate</name>
    </ligand>
</feature>
<evidence type="ECO:0000313" key="15">
    <source>
        <dbReference type="Proteomes" id="UP000035704"/>
    </source>
</evidence>
<feature type="site" description="Cleavage; by autolysis" evidence="13">
    <location>
        <begin position="198"/>
        <end position="199"/>
    </location>
</feature>
<dbReference type="FunFam" id="3.60.70.12:FF:000001">
    <property type="entry name" value="Arginine biosynthesis bifunctional protein ArgJ, chloroplastic"/>
    <property type="match status" value="1"/>
</dbReference>
<feature type="binding site" evidence="13">
    <location>
        <position position="162"/>
    </location>
    <ligand>
        <name>substrate</name>
    </ligand>
</feature>
<comment type="catalytic activity">
    <reaction evidence="10 13">
        <text>L-glutamate + acetyl-CoA = N-acetyl-L-glutamate + CoA + H(+)</text>
        <dbReference type="Rhea" id="RHEA:24292"/>
        <dbReference type="ChEBI" id="CHEBI:15378"/>
        <dbReference type="ChEBI" id="CHEBI:29985"/>
        <dbReference type="ChEBI" id="CHEBI:44337"/>
        <dbReference type="ChEBI" id="CHEBI:57287"/>
        <dbReference type="ChEBI" id="CHEBI:57288"/>
        <dbReference type="EC" id="2.3.1.1"/>
    </reaction>
</comment>
<keyword evidence="6 13" id="KW-0808">Transferase</keyword>
<dbReference type="EC" id="2.3.1.1" evidence="13"/>
<evidence type="ECO:0000256" key="8">
    <source>
        <dbReference type="ARBA" id="ARBA00023268"/>
    </source>
</evidence>
<comment type="function">
    <text evidence="12 13">Catalyzes two activities which are involved in the cyclic version of arginine biosynthesis: the synthesis of N-acetylglutamate from glutamate and acetyl-CoA as the acetyl donor, and of ornithine by transacetylation between N(2)-acetylornithine and glutamate.</text>
</comment>
<dbReference type="Pfam" id="PF01960">
    <property type="entry name" value="ArgJ"/>
    <property type="match status" value="1"/>
</dbReference>
<dbReference type="STRING" id="84022.CACET_c06610"/>
<dbReference type="PANTHER" id="PTHR23100:SF0">
    <property type="entry name" value="ARGININE BIOSYNTHESIS BIFUNCTIONAL PROTEIN ARGJ, MITOCHONDRIAL"/>
    <property type="match status" value="1"/>
</dbReference>
<feature type="chain" id="PRO_5023336063" description="Arginine biosynthesis bifunctional protein ArgJ beta chain" evidence="13">
    <location>
        <begin position="199"/>
        <end position="416"/>
    </location>
</feature>
<evidence type="ECO:0000256" key="6">
    <source>
        <dbReference type="ARBA" id="ARBA00022679"/>
    </source>
</evidence>
<gene>
    <name evidence="13 14" type="primary">argJ</name>
    <name evidence="14" type="ORF">CACET_c06610</name>
</gene>
<evidence type="ECO:0000256" key="5">
    <source>
        <dbReference type="ARBA" id="ARBA00022605"/>
    </source>
</evidence>
<dbReference type="KEGG" id="cace:CACET_c06610"/>
<dbReference type="AlphaFoldDB" id="A0A0G3W675"/>
<evidence type="ECO:0000313" key="14">
    <source>
        <dbReference type="EMBL" id="AKL94171.1"/>
    </source>
</evidence>
<feature type="binding site" evidence="13">
    <location>
        <position position="411"/>
    </location>
    <ligand>
        <name>substrate</name>
    </ligand>
</feature>
<keyword evidence="5 13" id="KW-0028">Amino-acid biosynthesis</keyword>
<evidence type="ECO:0000256" key="13">
    <source>
        <dbReference type="HAMAP-Rule" id="MF_01106"/>
    </source>
</evidence>
<evidence type="ECO:0000256" key="1">
    <source>
        <dbReference type="ARBA" id="ARBA00004496"/>
    </source>
</evidence>
<feature type="binding site" evidence="13">
    <location>
        <position position="199"/>
    </location>
    <ligand>
        <name>substrate</name>
    </ligand>
</feature>
<evidence type="ECO:0000256" key="4">
    <source>
        <dbReference type="ARBA" id="ARBA00022571"/>
    </source>
</evidence>
<dbReference type="Gene3D" id="3.60.70.12">
    <property type="entry name" value="L-amino peptidase D-ALA esterase/amidase"/>
    <property type="match status" value="1"/>
</dbReference>
<comment type="pathway">
    <text evidence="13">Amino-acid biosynthesis; L-arginine biosynthesis; L-ornithine and N-acetyl-L-glutamate from L-glutamate and N(2)-acetyl-L-ornithine (cyclic): step 1/1.</text>
</comment>
<dbReference type="GO" id="GO:0005737">
    <property type="term" value="C:cytoplasm"/>
    <property type="evidence" value="ECO:0007669"/>
    <property type="project" value="UniProtKB-SubCell"/>
</dbReference>
<dbReference type="InterPro" id="IPR002813">
    <property type="entry name" value="Arg_biosynth_ArgJ"/>
</dbReference>
<keyword evidence="7 13" id="KW-0068">Autocatalytic cleavage</keyword>
<dbReference type="EMBL" id="CP009687">
    <property type="protein sequence ID" value="AKL94171.1"/>
    <property type="molecule type" value="Genomic_DNA"/>
</dbReference>
<dbReference type="HAMAP" id="MF_01106">
    <property type="entry name" value="ArgJ"/>
    <property type="match status" value="1"/>
</dbReference>
<dbReference type="Gene3D" id="3.10.20.340">
    <property type="entry name" value="ArgJ beta chain, C-terminal domain"/>
    <property type="match status" value="1"/>
</dbReference>
<organism evidence="14 15">
    <name type="scientific">Clostridium aceticum</name>
    <dbReference type="NCBI Taxonomy" id="84022"/>
    <lineage>
        <taxon>Bacteria</taxon>
        <taxon>Bacillati</taxon>
        <taxon>Bacillota</taxon>
        <taxon>Clostridia</taxon>
        <taxon>Eubacteriales</taxon>
        <taxon>Clostridiaceae</taxon>
        <taxon>Clostridium</taxon>
    </lineage>
</organism>
<keyword evidence="8 13" id="KW-0511">Multifunctional enzyme</keyword>
<dbReference type="OrthoDB" id="9804242at2"/>